<dbReference type="EMBL" id="BAAAHG010000029">
    <property type="protein sequence ID" value="GAA0918229.1"/>
    <property type="molecule type" value="Genomic_DNA"/>
</dbReference>
<accession>A0ABN1NW74</accession>
<proteinExistence type="predicted"/>
<protein>
    <submittedName>
        <fullName evidence="1">Uncharacterized protein</fullName>
    </submittedName>
</protein>
<organism evidence="1 2">
    <name type="scientific">Streptomyces thermoalcalitolerans</name>
    <dbReference type="NCBI Taxonomy" id="65605"/>
    <lineage>
        <taxon>Bacteria</taxon>
        <taxon>Bacillati</taxon>
        <taxon>Actinomycetota</taxon>
        <taxon>Actinomycetes</taxon>
        <taxon>Kitasatosporales</taxon>
        <taxon>Streptomycetaceae</taxon>
        <taxon>Streptomyces</taxon>
    </lineage>
</organism>
<name>A0ABN1NW74_9ACTN</name>
<evidence type="ECO:0000313" key="2">
    <source>
        <dbReference type="Proteomes" id="UP001501005"/>
    </source>
</evidence>
<keyword evidence="2" id="KW-1185">Reference proteome</keyword>
<sequence length="84" mass="9335">MSGGLMCTWYEDYTWLLLRIAGRLTMTDQEVVAEAAVVLKTCHLIAAPAQEAFSIYINAQRAAHGSNVWAAFDPQLRKGHREAV</sequence>
<comment type="caution">
    <text evidence="1">The sequence shown here is derived from an EMBL/GenBank/DDBJ whole genome shotgun (WGS) entry which is preliminary data.</text>
</comment>
<gene>
    <name evidence="1" type="ORF">GCM10009549_35680</name>
</gene>
<evidence type="ECO:0000313" key="1">
    <source>
        <dbReference type="EMBL" id="GAA0918229.1"/>
    </source>
</evidence>
<reference evidence="1 2" key="1">
    <citation type="journal article" date="2019" name="Int. J. Syst. Evol. Microbiol.">
        <title>The Global Catalogue of Microorganisms (GCM) 10K type strain sequencing project: providing services to taxonomists for standard genome sequencing and annotation.</title>
        <authorList>
            <consortium name="The Broad Institute Genomics Platform"/>
            <consortium name="The Broad Institute Genome Sequencing Center for Infectious Disease"/>
            <person name="Wu L."/>
            <person name="Ma J."/>
        </authorList>
    </citation>
    <scope>NUCLEOTIDE SEQUENCE [LARGE SCALE GENOMIC DNA]</scope>
    <source>
        <strain evidence="1 2">JCM 10673</strain>
    </source>
</reference>
<dbReference type="Proteomes" id="UP001501005">
    <property type="component" value="Unassembled WGS sequence"/>
</dbReference>